<dbReference type="OrthoDB" id="342143at2"/>
<dbReference type="Proteomes" id="UP000094197">
    <property type="component" value="Chromosome 1"/>
</dbReference>
<dbReference type="Pfam" id="PF04865">
    <property type="entry name" value="Baseplate_J"/>
    <property type="match status" value="1"/>
</dbReference>
<name>A0A1D7UUX4_9LEPT</name>
<dbReference type="InterPro" id="IPR052399">
    <property type="entry name" value="Phage_Baseplate_Assmbl_Protein"/>
</dbReference>
<feature type="domain" description="Baseplate protein J-like barrel" evidence="1">
    <location>
        <begin position="97"/>
        <end position="178"/>
    </location>
</feature>
<dbReference type="PANTHER" id="PTHR37829">
    <property type="entry name" value="PHAGE-LIKE ELEMENT PBSX PROTEIN XKDT"/>
    <property type="match status" value="1"/>
</dbReference>
<evidence type="ECO:0000313" key="3">
    <source>
        <dbReference type="Proteomes" id="UP000094197"/>
    </source>
</evidence>
<accession>A0A1D7UUX4</accession>
<dbReference type="InterPro" id="IPR006949">
    <property type="entry name" value="Barrel_Baseplate_J-like"/>
</dbReference>
<dbReference type="RefSeq" id="WP_069606652.1">
    <property type="nucleotide sequence ID" value="NZ_CP015217.1"/>
</dbReference>
<reference evidence="2 3" key="1">
    <citation type="submission" date="2016-04" db="EMBL/GenBank/DDBJ databases">
        <title>Complete genome seqeunce of Leptospira alstonii serovar Room22.</title>
        <authorList>
            <person name="Nally J.E."/>
            <person name="Bayles D.O."/>
            <person name="Hurley D."/>
            <person name="Fanning S."/>
            <person name="McMahon B.J."/>
            <person name="Arent Z."/>
        </authorList>
    </citation>
    <scope>NUCLEOTIDE SEQUENCE [LARGE SCALE GENOMIC DNA]</scope>
    <source>
        <strain evidence="2 3">GWTS #1</strain>
    </source>
</reference>
<evidence type="ECO:0000313" key="2">
    <source>
        <dbReference type="EMBL" id="AOP33415.1"/>
    </source>
</evidence>
<sequence>MAGVTEQGFIRKTKDQIFSDLEEKYKTNLGQDIDLSILSEDGIRMRILADELDLIHQLAESVFYSNFAHTARGVSLDRVLNPLGAERQPAKRSIVALKFSGLDGSFIEVGTICQTGNGYQFISIESGTIAGGFVILNAQALSIDYGINGNVAANTINTINTAIAGVDSVINLEPARGGRTIETDLEYLNRFMAEGVNGGSSAANVQGVLNQIEAVLSAVIYENNTDFADIDGRPPHSMEAVIEGGSSEEIGEAFLRNWPGGIESFGSVNTTVIDSKGVARTYYFNRPTDVTIYVKIDIVQDLALWVPGSESVVKTNCIKVIGGVDTINTISKTFKGDGTGADVFAWKLIAAQSGLSEYESIKVLGIKSMSAKVGLSAPATLDELSMNSRQRAKLITANIQVNFV</sequence>
<evidence type="ECO:0000259" key="1">
    <source>
        <dbReference type="Pfam" id="PF04865"/>
    </source>
</evidence>
<gene>
    <name evidence="2" type="ORF">A0128_05885</name>
</gene>
<proteinExistence type="predicted"/>
<dbReference type="PANTHER" id="PTHR37829:SF3">
    <property type="entry name" value="PROTEIN JAYE-RELATED"/>
    <property type="match status" value="1"/>
</dbReference>
<keyword evidence="3" id="KW-1185">Reference proteome</keyword>
<dbReference type="EMBL" id="CP015217">
    <property type="protein sequence ID" value="AOP33415.1"/>
    <property type="molecule type" value="Genomic_DNA"/>
</dbReference>
<organism evidence="2 3">
    <name type="scientific">Leptospira tipperaryensis</name>
    <dbReference type="NCBI Taxonomy" id="2564040"/>
    <lineage>
        <taxon>Bacteria</taxon>
        <taxon>Pseudomonadati</taxon>
        <taxon>Spirochaetota</taxon>
        <taxon>Spirochaetia</taxon>
        <taxon>Leptospirales</taxon>
        <taxon>Leptospiraceae</taxon>
        <taxon>Leptospira</taxon>
    </lineage>
</organism>
<dbReference type="AlphaFoldDB" id="A0A1D7UUX4"/>
<dbReference type="KEGG" id="laj:A0128_05885"/>
<protein>
    <submittedName>
        <fullName evidence="2">Phage baseplate protein</fullName>
    </submittedName>
</protein>